<feature type="compositionally biased region" description="Basic and acidic residues" evidence="2">
    <location>
        <begin position="97"/>
        <end position="135"/>
    </location>
</feature>
<keyword evidence="4" id="KW-1185">Reference proteome</keyword>
<evidence type="ECO:0000256" key="2">
    <source>
        <dbReference type="SAM" id="MobiDB-lite"/>
    </source>
</evidence>
<feature type="compositionally biased region" description="Polar residues" evidence="2">
    <location>
        <begin position="141"/>
        <end position="152"/>
    </location>
</feature>
<feature type="compositionally biased region" description="Polar residues" evidence="2">
    <location>
        <begin position="279"/>
        <end position="295"/>
    </location>
</feature>
<dbReference type="SUPFAM" id="SSF46689">
    <property type="entry name" value="Homeodomain-like"/>
    <property type="match status" value="1"/>
</dbReference>
<dbReference type="InterPro" id="IPR009057">
    <property type="entry name" value="Homeodomain-like_sf"/>
</dbReference>
<dbReference type="EMBL" id="JAFNEN010000132">
    <property type="protein sequence ID" value="KAG8193006.1"/>
    <property type="molecule type" value="Genomic_DNA"/>
</dbReference>
<evidence type="ECO:0000313" key="3">
    <source>
        <dbReference type="EMBL" id="KAG8193006.1"/>
    </source>
</evidence>
<dbReference type="AlphaFoldDB" id="A0AAV6VBE3"/>
<evidence type="ECO:0000256" key="1">
    <source>
        <dbReference type="ARBA" id="ARBA00004123"/>
    </source>
</evidence>
<evidence type="ECO:0000313" key="4">
    <source>
        <dbReference type="Proteomes" id="UP000827092"/>
    </source>
</evidence>
<protein>
    <submittedName>
        <fullName evidence="3">Uncharacterized protein</fullName>
    </submittedName>
</protein>
<name>A0AAV6VBE3_9ARAC</name>
<dbReference type="Proteomes" id="UP000827092">
    <property type="component" value="Unassembled WGS sequence"/>
</dbReference>
<feature type="region of interest" description="Disordered" evidence="2">
    <location>
        <begin position="93"/>
        <end position="159"/>
    </location>
</feature>
<reference evidence="3 4" key="1">
    <citation type="journal article" date="2022" name="Nat. Ecol. Evol.">
        <title>A masculinizing supergene underlies an exaggerated male reproductive morph in a spider.</title>
        <authorList>
            <person name="Hendrickx F."/>
            <person name="De Corte Z."/>
            <person name="Sonet G."/>
            <person name="Van Belleghem S.M."/>
            <person name="Kostlbacher S."/>
            <person name="Vangestel C."/>
        </authorList>
    </citation>
    <scope>NUCLEOTIDE SEQUENCE [LARGE SCALE GENOMIC DNA]</scope>
    <source>
        <strain evidence="3">W744_W776</strain>
    </source>
</reference>
<dbReference type="GO" id="GO:0005634">
    <property type="term" value="C:nucleus"/>
    <property type="evidence" value="ECO:0007669"/>
    <property type="project" value="UniProtKB-SubCell"/>
</dbReference>
<gene>
    <name evidence="3" type="ORF">JTE90_028126</name>
</gene>
<comment type="subcellular location">
    <subcellularLocation>
        <location evidence="1">Nucleus</location>
    </subcellularLocation>
</comment>
<sequence length="305" mass="34700">MCLLTLYKPRNQGIHLSTLETNNNKGSVPEVVPSDRPVDGRLTFHPTKELPLMRDWFHSCRNPSRRTLQMYVDLLNQGSVRQQERPKVAVNTLKNWWKNEKQRERKNQKSDDQTDEPSKPKRKKSSDDSQAKTDPPDENGSHTFSNSDSQDTPPKANNKFTLINHSESESDIYRVEEIHPKDISENSLAGDSVPHIPRSSPPKDNFKFTLSHTDHEVVTVPDNRLNEHIIHPILPMKDSIDSPFFHKLHPVCIDHPHGLFGFPDHHLGMPGGNKIFGDSESSGRTNLMEESNSHMSSEDDVDVGM</sequence>
<organism evidence="3 4">
    <name type="scientific">Oedothorax gibbosus</name>
    <dbReference type="NCBI Taxonomy" id="931172"/>
    <lineage>
        <taxon>Eukaryota</taxon>
        <taxon>Metazoa</taxon>
        <taxon>Ecdysozoa</taxon>
        <taxon>Arthropoda</taxon>
        <taxon>Chelicerata</taxon>
        <taxon>Arachnida</taxon>
        <taxon>Araneae</taxon>
        <taxon>Araneomorphae</taxon>
        <taxon>Entelegynae</taxon>
        <taxon>Araneoidea</taxon>
        <taxon>Linyphiidae</taxon>
        <taxon>Erigoninae</taxon>
        <taxon>Oedothorax</taxon>
    </lineage>
</organism>
<proteinExistence type="predicted"/>
<feature type="region of interest" description="Disordered" evidence="2">
    <location>
        <begin position="275"/>
        <end position="305"/>
    </location>
</feature>
<comment type="caution">
    <text evidence="3">The sequence shown here is derived from an EMBL/GenBank/DDBJ whole genome shotgun (WGS) entry which is preliminary data.</text>
</comment>
<accession>A0AAV6VBE3</accession>